<dbReference type="Proteomes" id="UP000267096">
    <property type="component" value="Unassembled WGS sequence"/>
</dbReference>
<feature type="region of interest" description="Disordered" evidence="1">
    <location>
        <begin position="511"/>
        <end position="532"/>
    </location>
</feature>
<reference evidence="2 3" key="2">
    <citation type="submission" date="2018-11" db="EMBL/GenBank/DDBJ databases">
        <authorList>
            <consortium name="Pathogen Informatics"/>
        </authorList>
    </citation>
    <scope>NUCLEOTIDE SEQUENCE [LARGE SCALE GENOMIC DNA]</scope>
</reference>
<proteinExistence type="predicted"/>
<reference evidence="4" key="1">
    <citation type="submission" date="2017-02" db="UniProtKB">
        <authorList>
            <consortium name="WormBaseParasite"/>
        </authorList>
    </citation>
    <scope>IDENTIFICATION</scope>
</reference>
<dbReference type="WBParaSite" id="ASIM_0001561801-mRNA-1">
    <property type="protein sequence ID" value="ASIM_0001561801-mRNA-1"/>
    <property type="gene ID" value="ASIM_0001561801"/>
</dbReference>
<sequence length="636" mass="73415">MSNDERQAWKYRAKQFNESAAGRAQLQQRRQRRRDRGNHSPTPSFVREPMTNARDRLNESPVLHASRRTDEEDEYSTVYFEPGCDEFIWKRMCDVRNMLAQFTERFDMNQQQYNDGREFTNKEDYFLRRRLCVASVNVHYCDANHNVYPSEISLIKFNIADGLLDERNFILSLPRYLVIPREYESAIVNNEERTMLRADQRDHALCHFMRSDFDEIWHEIKEFTNFDGVHERIAVRSGEWNSVVGAFHTLCRLVGEHASSRIGTRFVVIEDYLQAMTTSILQDRQHSLQHPQPQARSHISAQLQPNITAQATAASSSAASRRDVTTVARNDQHASRGTCQSDVVTCSFHHQLLLTNQCRARACAMFTARQTAFNFLTLSKQYAFRNFTITGTHFPDGDNSPEAVGEVADWGAVNSGAECGIRGEMTPHLACRQENVRDGPRVPGTFEEPKRQRQKEQREELWRRNANQRNQAVQDCRGDYNNFVFGQRRSTSTGYSDVSVGLERTTLGEGTRETHFGGEVPEIGYSRNASRSPDTYIPEENVVTYVDAGTWWRGRRVLRNAWNWNEQRRGEPIITSTISRDKRKKRQEKASNNVCGDMQSLKFTRNTGKLEDLNNDFSELQKSHGQVLYLSLYSLS</sequence>
<evidence type="ECO:0000256" key="1">
    <source>
        <dbReference type="SAM" id="MobiDB-lite"/>
    </source>
</evidence>
<dbReference type="EMBL" id="UYRR01032062">
    <property type="protein sequence ID" value="VDK53984.1"/>
    <property type="molecule type" value="Genomic_DNA"/>
</dbReference>
<feature type="region of interest" description="Disordered" evidence="1">
    <location>
        <begin position="311"/>
        <end position="332"/>
    </location>
</feature>
<feature type="region of interest" description="Disordered" evidence="1">
    <location>
        <begin position="435"/>
        <end position="460"/>
    </location>
</feature>
<name>A0A0M3K3S7_ANISI</name>
<evidence type="ECO:0000313" key="4">
    <source>
        <dbReference type="WBParaSite" id="ASIM_0001561801-mRNA-1"/>
    </source>
</evidence>
<feature type="compositionally biased region" description="Basic and acidic residues" evidence="1">
    <location>
        <begin position="447"/>
        <end position="460"/>
    </location>
</feature>
<dbReference type="OrthoDB" id="5853619at2759"/>
<gene>
    <name evidence="2" type="ORF">ASIM_LOCUS15025</name>
</gene>
<evidence type="ECO:0000313" key="3">
    <source>
        <dbReference type="Proteomes" id="UP000267096"/>
    </source>
</evidence>
<feature type="region of interest" description="Disordered" evidence="1">
    <location>
        <begin position="1"/>
        <end position="69"/>
    </location>
</feature>
<dbReference type="AlphaFoldDB" id="A0A0M3K3S7"/>
<feature type="compositionally biased region" description="Basic and acidic residues" evidence="1">
    <location>
        <begin position="320"/>
        <end position="332"/>
    </location>
</feature>
<keyword evidence="3" id="KW-1185">Reference proteome</keyword>
<organism evidence="4">
    <name type="scientific">Anisakis simplex</name>
    <name type="common">Herring worm</name>
    <dbReference type="NCBI Taxonomy" id="6269"/>
    <lineage>
        <taxon>Eukaryota</taxon>
        <taxon>Metazoa</taxon>
        <taxon>Ecdysozoa</taxon>
        <taxon>Nematoda</taxon>
        <taxon>Chromadorea</taxon>
        <taxon>Rhabditida</taxon>
        <taxon>Spirurina</taxon>
        <taxon>Ascaridomorpha</taxon>
        <taxon>Ascaridoidea</taxon>
        <taxon>Anisakidae</taxon>
        <taxon>Anisakis</taxon>
        <taxon>Anisakis simplex complex</taxon>
    </lineage>
</organism>
<protein>
    <submittedName>
        <fullName evidence="4">ATP-dependent DNA helicase</fullName>
    </submittedName>
</protein>
<accession>A0A0M3K3S7</accession>
<evidence type="ECO:0000313" key="2">
    <source>
        <dbReference type="EMBL" id="VDK53984.1"/>
    </source>
</evidence>